<dbReference type="InterPro" id="IPR008538">
    <property type="entry name" value="Uma2"/>
</dbReference>
<dbReference type="Gene3D" id="3.90.1570.10">
    <property type="entry name" value="tt1808, chain A"/>
    <property type="match status" value="1"/>
</dbReference>
<keyword evidence="2" id="KW-0255">Endonuclease</keyword>
<keyword evidence="2" id="KW-0540">Nuclease</keyword>
<feature type="domain" description="Putative restriction endonuclease" evidence="1">
    <location>
        <begin position="18"/>
        <end position="202"/>
    </location>
</feature>
<dbReference type="InterPro" id="IPR012296">
    <property type="entry name" value="Nuclease_put_TT1808"/>
</dbReference>
<dbReference type="AlphaFoldDB" id="A0AA96WUZ6"/>
<organism evidence="2">
    <name type="scientific">Leptolyngbya sp. NK1-12</name>
    <dbReference type="NCBI Taxonomy" id="2547451"/>
    <lineage>
        <taxon>Bacteria</taxon>
        <taxon>Bacillati</taxon>
        <taxon>Cyanobacteriota</taxon>
        <taxon>Cyanophyceae</taxon>
        <taxon>Leptolyngbyales</taxon>
        <taxon>Leptolyngbyaceae</taxon>
        <taxon>Leptolyngbya group</taxon>
        <taxon>Leptolyngbya</taxon>
    </lineage>
</organism>
<name>A0AA96WUZ6_9CYAN</name>
<dbReference type="Pfam" id="PF05685">
    <property type="entry name" value="Uma2"/>
    <property type="match status" value="1"/>
</dbReference>
<reference evidence="2" key="1">
    <citation type="submission" date="2020-05" db="EMBL/GenBank/DDBJ databases">
        <authorList>
            <person name="Zhu T."/>
            <person name="Keshari N."/>
            <person name="Lu X."/>
        </authorList>
    </citation>
    <scope>NUCLEOTIDE SEQUENCE</scope>
    <source>
        <strain evidence="2">NK1-12</strain>
    </source>
</reference>
<dbReference type="EMBL" id="CP053586">
    <property type="protein sequence ID" value="WNZ23952.1"/>
    <property type="molecule type" value="Genomic_DNA"/>
</dbReference>
<keyword evidence="2" id="KW-0378">Hydrolase</keyword>
<proteinExistence type="predicted"/>
<evidence type="ECO:0000313" key="2">
    <source>
        <dbReference type="EMBL" id="WNZ23952.1"/>
    </source>
</evidence>
<gene>
    <name evidence="2" type="ORF">HJG54_14535</name>
</gene>
<evidence type="ECO:0000259" key="1">
    <source>
        <dbReference type="Pfam" id="PF05685"/>
    </source>
</evidence>
<dbReference type="PANTHER" id="PTHR34107:SF2">
    <property type="entry name" value="SLL0888 PROTEIN"/>
    <property type="match status" value="1"/>
</dbReference>
<protein>
    <submittedName>
        <fullName evidence="2">Uma2 family endonuclease</fullName>
    </submittedName>
</protein>
<dbReference type="InterPro" id="IPR011335">
    <property type="entry name" value="Restrct_endonuc-II-like"/>
</dbReference>
<dbReference type="CDD" id="cd06260">
    <property type="entry name" value="DUF820-like"/>
    <property type="match status" value="1"/>
</dbReference>
<dbReference type="RefSeq" id="WP_316429488.1">
    <property type="nucleotide sequence ID" value="NZ_CP053586.1"/>
</dbReference>
<sequence length="218" mass="24465">MTARLSEPFLEPPVSFDEFIAGLPESSEFRYELHQGRIIEMPKPRGKHSKVAGFAIKKLNNAIDAAQLPYFIPRECIVRSRDGESGYEPDVIVLDEPALIDEPQWESSSVLTLGKSIKLIVEVVSTNWRIDYAKKLADYEDLGIPEYWIIDYAALGGRRFIGNPKQPTVTICTLIDAEYELQPFRGREPIISAIFPALGLTAAQILQTEAEQSLQAEQ</sequence>
<dbReference type="PANTHER" id="PTHR34107">
    <property type="entry name" value="SLL0198 PROTEIN-RELATED"/>
    <property type="match status" value="1"/>
</dbReference>
<accession>A0AA96WUZ6</accession>
<dbReference type="GO" id="GO:0004519">
    <property type="term" value="F:endonuclease activity"/>
    <property type="evidence" value="ECO:0007669"/>
    <property type="project" value="UniProtKB-KW"/>
</dbReference>
<dbReference type="SUPFAM" id="SSF52980">
    <property type="entry name" value="Restriction endonuclease-like"/>
    <property type="match status" value="1"/>
</dbReference>